<dbReference type="AlphaFoldDB" id="A0A1Q9CWU7"/>
<dbReference type="Proteomes" id="UP000186817">
    <property type="component" value="Unassembled WGS sequence"/>
</dbReference>
<gene>
    <name evidence="1" type="ORF">AK812_SmicGene31389</name>
</gene>
<evidence type="ECO:0000313" key="2">
    <source>
        <dbReference type="Proteomes" id="UP000186817"/>
    </source>
</evidence>
<name>A0A1Q9CWU7_SYMMI</name>
<reference evidence="1 2" key="1">
    <citation type="submission" date="2016-02" db="EMBL/GenBank/DDBJ databases">
        <title>Genome analysis of coral dinoflagellate symbionts highlights evolutionary adaptations to a symbiotic lifestyle.</title>
        <authorList>
            <person name="Aranda M."/>
            <person name="Li Y."/>
            <person name="Liew Y.J."/>
            <person name="Baumgarten S."/>
            <person name="Simakov O."/>
            <person name="Wilson M."/>
            <person name="Piel J."/>
            <person name="Ashoor H."/>
            <person name="Bougouffa S."/>
            <person name="Bajic V.B."/>
            <person name="Ryu T."/>
            <person name="Ravasi T."/>
            <person name="Bayer T."/>
            <person name="Micklem G."/>
            <person name="Kim H."/>
            <person name="Bhak J."/>
            <person name="Lajeunesse T.C."/>
            <person name="Voolstra C.R."/>
        </authorList>
    </citation>
    <scope>NUCLEOTIDE SEQUENCE [LARGE SCALE GENOMIC DNA]</scope>
    <source>
        <strain evidence="1 2">CCMP2467</strain>
    </source>
</reference>
<evidence type="ECO:0000313" key="1">
    <source>
        <dbReference type="EMBL" id="OLP87400.1"/>
    </source>
</evidence>
<organism evidence="1 2">
    <name type="scientific">Symbiodinium microadriaticum</name>
    <name type="common">Dinoflagellate</name>
    <name type="synonym">Zooxanthella microadriatica</name>
    <dbReference type="NCBI Taxonomy" id="2951"/>
    <lineage>
        <taxon>Eukaryota</taxon>
        <taxon>Sar</taxon>
        <taxon>Alveolata</taxon>
        <taxon>Dinophyceae</taxon>
        <taxon>Suessiales</taxon>
        <taxon>Symbiodiniaceae</taxon>
        <taxon>Symbiodinium</taxon>
    </lineage>
</organism>
<accession>A0A1Q9CWU7</accession>
<dbReference type="OrthoDB" id="410407at2759"/>
<comment type="caution">
    <text evidence="1">The sequence shown here is derived from an EMBL/GenBank/DDBJ whole genome shotgun (WGS) entry which is preliminary data.</text>
</comment>
<keyword evidence="2" id="KW-1185">Reference proteome</keyword>
<sequence>MGQQASVSEPAPSFVDVCGALEEGERANKSWTLDSNQSKIPDKFQRLALLGHLEVDAEIARGISLKESLRQGGQLWLTRPPNLDERSRAALWNRSRPVENFDLFLSHTWITAGKWKLLSLLLQFGSHKALFVWVLGVGATAVLTVLGVLPSPWTVHVHLLDCHISGAVGPWILLVSALATVLGLLAAPYFPSICRRSDVCFVDVASIHQSDTDLMERGIYGIGGFLSISSELRVLWSAPYLSRLWCVFELAAFRTANPTGKITLSPLFVELIVVLILLMQYVHSTFLWAHWAWRGDDEYRHLSHMIGVLPCFFMMHLLRKAHLLKHELFSNLENFDISRAECSTDFDKSFIRAAIVRWYGSEEAFTQFVRGPLREDLLNKTQCCTFLDYELLLLTPAAASGLTGLCAAAWAGAPVQTLAALAIGSTLGLSIVWVRFCLQLGLFLCDRFARPRWHGIVDYFQTLLLFLVFAAVFFTGSALSIAAHTSSLEAAVAFVCFGLLCCSVSERLTSMSWRLGSQ</sequence>
<proteinExistence type="predicted"/>
<dbReference type="EMBL" id="LSRX01000862">
    <property type="protein sequence ID" value="OLP87400.1"/>
    <property type="molecule type" value="Genomic_DNA"/>
</dbReference>
<protein>
    <submittedName>
        <fullName evidence="1">Uncharacterized protein</fullName>
    </submittedName>
</protein>
<dbReference type="OMA" id="SHTWITA"/>